<dbReference type="Gene3D" id="2.160.20.10">
    <property type="entry name" value="Single-stranded right-handed beta-helix, Pectin lyase-like"/>
    <property type="match status" value="1"/>
</dbReference>
<reference evidence="3 4" key="1">
    <citation type="submission" date="2018-05" db="EMBL/GenBank/DDBJ databases">
        <title>Marinilabilia rubrum sp. nov., isolated from saltern sediment.</title>
        <authorList>
            <person name="Zhang R."/>
        </authorList>
    </citation>
    <scope>NUCLEOTIDE SEQUENCE [LARGE SCALE GENOMIC DNA]</scope>
    <source>
        <strain evidence="3 4">WTE16</strain>
    </source>
</reference>
<sequence>MKRFTATLFSLMLVCSVFGQTVKIGTTNFGTIQEAITAASAGDVIDITGVHTETIAIFKNITLRGTNPATDIIQAAADQASATGRVVHVAGEDGASDVVIENLTIRNGNATAHGGGIFADKVTGLLSLNNVTISNNTTTKNGGGINTGGSNVDFNNCTFENNTAINSGFPGNGGGLFIAPNNAAGIDATVNVKNSLINNNASTLNKGGGFVVDGNNQYGDQYTITANFENVTITNNSSAVIGGAGLVVGVDYQGSNGSLSVGETNVTFNMIHCTVAYNTCPDLFKSGLAFANGNATTGPHFSLYNSIVVSADDLGEKAIDFTNPNTLDVVNCVLGGLEAAPAVVDGFGKNNLKGQTATAAGIATSLTNEGGKVNVLTLNVGATSVDYCTASTSVTMPSNDARGYTRDSSPDAGSYELNATPTALNDIAKGTQVSLYPNPATTSFKVNSEKQVLNISLFDFSGKLIKQVFSTSEMNVADVQAGVYLVEVKTESAVFMSKLLIK</sequence>
<keyword evidence="4" id="KW-1185">Reference proteome</keyword>
<evidence type="ECO:0000259" key="2">
    <source>
        <dbReference type="Pfam" id="PF18962"/>
    </source>
</evidence>
<dbReference type="Pfam" id="PF18962">
    <property type="entry name" value="Por_Secre_tail"/>
    <property type="match status" value="1"/>
</dbReference>
<keyword evidence="1" id="KW-0732">Signal</keyword>
<feature type="signal peptide" evidence="1">
    <location>
        <begin position="1"/>
        <end position="19"/>
    </location>
</feature>
<evidence type="ECO:0000313" key="3">
    <source>
        <dbReference type="EMBL" id="PWD98967.1"/>
    </source>
</evidence>
<dbReference type="RefSeq" id="WP_109264966.1">
    <property type="nucleotide sequence ID" value="NZ_QEWP01000010.1"/>
</dbReference>
<dbReference type="InterPro" id="IPR006626">
    <property type="entry name" value="PbH1"/>
</dbReference>
<feature type="domain" description="Secretion system C-terminal sorting" evidence="2">
    <location>
        <begin position="435"/>
        <end position="501"/>
    </location>
</feature>
<dbReference type="Proteomes" id="UP000244956">
    <property type="component" value="Unassembled WGS sequence"/>
</dbReference>
<gene>
    <name evidence="3" type="ORF">DDZ16_13305</name>
</gene>
<comment type="caution">
    <text evidence="3">The sequence shown here is derived from an EMBL/GenBank/DDBJ whole genome shotgun (WGS) entry which is preliminary data.</text>
</comment>
<dbReference type="EMBL" id="QEWP01000010">
    <property type="protein sequence ID" value="PWD98967.1"/>
    <property type="molecule type" value="Genomic_DNA"/>
</dbReference>
<protein>
    <recommendedName>
        <fullName evidence="2">Secretion system C-terminal sorting domain-containing protein</fullName>
    </recommendedName>
</protein>
<dbReference type="NCBIfam" id="TIGR04183">
    <property type="entry name" value="Por_Secre_tail"/>
    <property type="match status" value="1"/>
</dbReference>
<dbReference type="InterPro" id="IPR012334">
    <property type="entry name" value="Pectin_lyas_fold"/>
</dbReference>
<dbReference type="OrthoDB" id="1082452at2"/>
<feature type="chain" id="PRO_5015570598" description="Secretion system C-terminal sorting domain-containing protein" evidence="1">
    <location>
        <begin position="20"/>
        <end position="502"/>
    </location>
</feature>
<proteinExistence type="predicted"/>
<evidence type="ECO:0000313" key="4">
    <source>
        <dbReference type="Proteomes" id="UP000244956"/>
    </source>
</evidence>
<dbReference type="SUPFAM" id="SSF51126">
    <property type="entry name" value="Pectin lyase-like"/>
    <property type="match status" value="1"/>
</dbReference>
<accession>A0A2U2B7D1</accession>
<organism evidence="3 4">
    <name type="scientific">Marinilabilia rubra</name>
    <dbReference type="NCBI Taxonomy" id="2162893"/>
    <lineage>
        <taxon>Bacteria</taxon>
        <taxon>Pseudomonadati</taxon>
        <taxon>Bacteroidota</taxon>
        <taxon>Bacteroidia</taxon>
        <taxon>Marinilabiliales</taxon>
        <taxon>Marinilabiliaceae</taxon>
        <taxon>Marinilabilia</taxon>
    </lineage>
</organism>
<name>A0A2U2B7D1_9BACT</name>
<evidence type="ECO:0000256" key="1">
    <source>
        <dbReference type="SAM" id="SignalP"/>
    </source>
</evidence>
<dbReference type="AlphaFoldDB" id="A0A2U2B7D1"/>
<dbReference type="InterPro" id="IPR011050">
    <property type="entry name" value="Pectin_lyase_fold/virulence"/>
</dbReference>
<dbReference type="InterPro" id="IPR026444">
    <property type="entry name" value="Secre_tail"/>
</dbReference>
<dbReference type="SMART" id="SM00710">
    <property type="entry name" value="PbH1"/>
    <property type="match status" value="5"/>
</dbReference>